<feature type="compositionally biased region" description="Low complexity" evidence="1">
    <location>
        <begin position="86"/>
        <end position="95"/>
    </location>
</feature>
<evidence type="ECO:0000313" key="2">
    <source>
        <dbReference type="EMBL" id="ACG46731.1"/>
    </source>
</evidence>
<feature type="region of interest" description="Disordered" evidence="1">
    <location>
        <begin position="79"/>
        <end position="136"/>
    </location>
</feature>
<accession>B6UBJ8</accession>
<dbReference type="GO" id="GO:0003676">
    <property type="term" value="F:nucleic acid binding"/>
    <property type="evidence" value="ECO:0007669"/>
    <property type="project" value="InterPro"/>
</dbReference>
<feature type="region of interest" description="Disordered" evidence="1">
    <location>
        <begin position="13"/>
        <end position="33"/>
    </location>
</feature>
<sequence length="136" mass="14703">MVDPGFVMVPPKLERPAGRPRVRRIRSSGEAGKRGPYQCKRCFQFGHIEKTCREPPAELGDELPPQPKTRKRNCDVVLHTPKRSNTAQTTASTPPSTGPITRSMAASPSTSTGEGPVTRGMTNISPGGIARRVIIS</sequence>
<protein>
    <recommendedName>
        <fullName evidence="3">CCHC-type domain-containing protein</fullName>
    </recommendedName>
</protein>
<organism evidence="2">
    <name type="scientific">Zea mays</name>
    <name type="common">Maize</name>
    <dbReference type="NCBI Taxonomy" id="4577"/>
    <lineage>
        <taxon>Eukaryota</taxon>
        <taxon>Viridiplantae</taxon>
        <taxon>Streptophyta</taxon>
        <taxon>Embryophyta</taxon>
        <taxon>Tracheophyta</taxon>
        <taxon>Spermatophyta</taxon>
        <taxon>Magnoliopsida</taxon>
        <taxon>Liliopsida</taxon>
        <taxon>Poales</taxon>
        <taxon>Poaceae</taxon>
        <taxon>PACMAD clade</taxon>
        <taxon>Panicoideae</taxon>
        <taxon>Andropogonodae</taxon>
        <taxon>Andropogoneae</taxon>
        <taxon>Tripsacinae</taxon>
        <taxon>Zea</taxon>
    </lineage>
</organism>
<dbReference type="SUPFAM" id="SSF57756">
    <property type="entry name" value="Retrovirus zinc finger-like domains"/>
    <property type="match status" value="1"/>
</dbReference>
<dbReference type="AlphaFoldDB" id="B6UBJ8"/>
<name>B6UBJ8_MAIZE</name>
<dbReference type="GO" id="GO:0008270">
    <property type="term" value="F:zinc ion binding"/>
    <property type="evidence" value="ECO:0007669"/>
    <property type="project" value="InterPro"/>
</dbReference>
<proteinExistence type="evidence at transcript level"/>
<dbReference type="InterPro" id="IPR036875">
    <property type="entry name" value="Znf_CCHC_sf"/>
</dbReference>
<dbReference type="EMBL" id="EU974613">
    <property type="protein sequence ID" value="ACG46731.1"/>
    <property type="molecule type" value="mRNA"/>
</dbReference>
<feature type="compositionally biased region" description="Polar residues" evidence="1">
    <location>
        <begin position="98"/>
        <end position="113"/>
    </location>
</feature>
<reference evidence="2" key="1">
    <citation type="journal article" date="2009" name="Plant Mol. Biol.">
        <title>Insights into corn genes derived from large-scale cDNA sequencing.</title>
        <authorList>
            <person name="Alexandrov N.N."/>
            <person name="Brover V.V."/>
            <person name="Freidin S."/>
            <person name="Troukhan M.E."/>
            <person name="Tatarinova T.V."/>
            <person name="Zhang H."/>
            <person name="Swaller T.J."/>
            <person name="Lu Y.P."/>
            <person name="Bouck J."/>
            <person name="Flavell R.B."/>
            <person name="Feldmann K.A."/>
        </authorList>
    </citation>
    <scope>NUCLEOTIDE SEQUENCE</scope>
</reference>
<evidence type="ECO:0008006" key="3">
    <source>
        <dbReference type="Google" id="ProtNLM"/>
    </source>
</evidence>
<evidence type="ECO:0000256" key="1">
    <source>
        <dbReference type="SAM" id="MobiDB-lite"/>
    </source>
</evidence>